<feature type="transmembrane region" description="Helical" evidence="4">
    <location>
        <begin position="7"/>
        <end position="25"/>
    </location>
</feature>
<evidence type="ECO:0000256" key="4">
    <source>
        <dbReference type="SAM" id="Phobius"/>
    </source>
</evidence>
<dbReference type="SMART" id="SM00283">
    <property type="entry name" value="MA"/>
    <property type="match status" value="1"/>
</dbReference>
<name>F4LTW0_TEPAE</name>
<dbReference type="STRING" id="1209989.TepRe1_2457"/>
<dbReference type="CDD" id="cd06225">
    <property type="entry name" value="HAMP"/>
    <property type="match status" value="1"/>
</dbReference>
<dbReference type="eggNOG" id="COG0840">
    <property type="taxonomic scope" value="Bacteria"/>
</dbReference>
<feature type="domain" description="HAMP" evidence="6">
    <location>
        <begin position="57"/>
        <end position="109"/>
    </location>
</feature>
<gene>
    <name evidence="7" type="ordered locus">TEPIRE1_2643</name>
</gene>
<dbReference type="Gene3D" id="6.10.340.10">
    <property type="match status" value="1"/>
</dbReference>
<dbReference type="AlphaFoldDB" id="F4LTW0"/>
<accession>L0S6N0</accession>
<feature type="domain" description="Methyl-accepting transducer" evidence="5">
    <location>
        <begin position="132"/>
        <end position="368"/>
    </location>
</feature>
<evidence type="ECO:0000259" key="6">
    <source>
        <dbReference type="PROSITE" id="PS50885"/>
    </source>
</evidence>
<evidence type="ECO:0000259" key="5">
    <source>
        <dbReference type="PROSITE" id="PS50111"/>
    </source>
</evidence>
<dbReference type="RefSeq" id="WP_013779476.1">
    <property type="nucleotide sequence ID" value="NC_015519.1"/>
</dbReference>
<evidence type="ECO:0000256" key="3">
    <source>
        <dbReference type="PROSITE-ProRule" id="PRU00284"/>
    </source>
</evidence>
<dbReference type="Pfam" id="PF00015">
    <property type="entry name" value="MCPsignal"/>
    <property type="match status" value="1"/>
</dbReference>
<keyword evidence="4" id="KW-0472">Membrane</keyword>
<dbReference type="SMART" id="SM00304">
    <property type="entry name" value="HAMP"/>
    <property type="match status" value="1"/>
</dbReference>
<dbReference type="GO" id="GO:0007165">
    <property type="term" value="P:signal transduction"/>
    <property type="evidence" value="ECO:0007669"/>
    <property type="project" value="UniProtKB-KW"/>
</dbReference>
<dbReference type="Gene3D" id="1.10.287.950">
    <property type="entry name" value="Methyl-accepting chemotaxis protein"/>
    <property type="match status" value="1"/>
</dbReference>
<dbReference type="OrthoDB" id="13222at2"/>
<dbReference type="GO" id="GO:0006935">
    <property type="term" value="P:chemotaxis"/>
    <property type="evidence" value="ECO:0007669"/>
    <property type="project" value="InterPro"/>
</dbReference>
<evidence type="ECO:0000313" key="8">
    <source>
        <dbReference type="Proteomes" id="UP000010802"/>
    </source>
</evidence>
<dbReference type="PATRIC" id="fig|1209989.3.peg.3030"/>
<dbReference type="EMBL" id="HF563609">
    <property type="protein sequence ID" value="CCP27508.1"/>
    <property type="molecule type" value="Genomic_DNA"/>
</dbReference>
<dbReference type="CDD" id="cd11386">
    <property type="entry name" value="MCP_signal"/>
    <property type="match status" value="1"/>
</dbReference>
<dbReference type="Proteomes" id="UP000010802">
    <property type="component" value="Chromosome"/>
</dbReference>
<dbReference type="InterPro" id="IPR004089">
    <property type="entry name" value="MCPsignal_dom"/>
</dbReference>
<keyword evidence="8" id="KW-1185">Reference proteome</keyword>
<dbReference type="GO" id="GO:0004888">
    <property type="term" value="F:transmembrane signaling receptor activity"/>
    <property type="evidence" value="ECO:0007669"/>
    <property type="project" value="InterPro"/>
</dbReference>
<sequence>MKGIRLRVVLITMLLVAFSLGGYIYCFHGEDFASTNNLLAAAAAVLVSGIISFLVTKGASRPLEAIEQSLSAIAKGDFTVKAKRIIGDDIGALADVYNDSLDKVRKILKNAKDTTADMLASAASIGKITHQSKEMSSNIETSIKNALNHITDRLKEMKDLIDGMSDMLSQMTGGVEQIAVSSSEAAATASDASQLAESGRTAMDQVTLQMGKIKESSNYTASVIKSLGESSETIGQIVETITGIADQTNLLALNAAIEAARAGEQGRGFAVVADEIRKLAEQSGDAAKQIGQLIGTVLNEVDKAVKAKDQGSANVENGIKAVKSAAETFEQILVAVGKVAEQMQEISAATEQMAASTESTSESFKKMTDISLDGSNQAQTIIDSIEKQQKLLDEIASSVLRLGEDADKLDKIMNVIKI</sequence>
<evidence type="ECO:0000256" key="1">
    <source>
        <dbReference type="ARBA" id="ARBA00023224"/>
    </source>
</evidence>
<dbReference type="HOGENOM" id="CLU_000445_107_18_9"/>
<dbReference type="InterPro" id="IPR003660">
    <property type="entry name" value="HAMP_dom"/>
</dbReference>
<dbReference type="PROSITE" id="PS50885">
    <property type="entry name" value="HAMP"/>
    <property type="match status" value="1"/>
</dbReference>
<dbReference type="PANTHER" id="PTHR32089:SF112">
    <property type="entry name" value="LYSOZYME-LIKE PROTEIN-RELATED"/>
    <property type="match status" value="1"/>
</dbReference>
<feature type="transmembrane region" description="Helical" evidence="4">
    <location>
        <begin position="37"/>
        <end position="55"/>
    </location>
</feature>
<keyword evidence="4" id="KW-0812">Transmembrane</keyword>
<protein>
    <submittedName>
        <fullName evidence="7">Methyl-accepting chemotaxis sensory transducer</fullName>
    </submittedName>
</protein>
<accession>F4LTW0</accession>
<dbReference type="InterPro" id="IPR004090">
    <property type="entry name" value="Chemotax_Me-accpt_rcpt"/>
</dbReference>
<proteinExistence type="inferred from homology"/>
<dbReference type="PRINTS" id="PR00260">
    <property type="entry name" value="CHEMTRNSDUCR"/>
</dbReference>
<dbReference type="KEGG" id="tae:TepiRe1_2643"/>
<keyword evidence="1 3" id="KW-0807">Transducer</keyword>
<comment type="similarity">
    <text evidence="2">Belongs to the methyl-accepting chemotaxis (MCP) protein family.</text>
</comment>
<dbReference type="KEGG" id="tep:TepRe1_2457"/>
<organism evidence="7 8">
    <name type="scientific">Tepidanaerobacter acetatoxydans (strain DSM 21804 / JCM 16047 / Re1)</name>
    <dbReference type="NCBI Taxonomy" id="1209989"/>
    <lineage>
        <taxon>Bacteria</taxon>
        <taxon>Bacillati</taxon>
        <taxon>Bacillota</taxon>
        <taxon>Clostridia</taxon>
        <taxon>Thermosediminibacterales</taxon>
        <taxon>Tepidanaerobacteraceae</taxon>
        <taxon>Tepidanaerobacter</taxon>
    </lineage>
</organism>
<keyword evidence="4" id="KW-1133">Transmembrane helix</keyword>
<dbReference type="SUPFAM" id="SSF58104">
    <property type="entry name" value="Methyl-accepting chemotaxis protein (MCP) signaling domain"/>
    <property type="match status" value="1"/>
</dbReference>
<dbReference type="GO" id="GO:0016020">
    <property type="term" value="C:membrane"/>
    <property type="evidence" value="ECO:0007669"/>
    <property type="project" value="InterPro"/>
</dbReference>
<dbReference type="PROSITE" id="PS50111">
    <property type="entry name" value="CHEMOTAXIS_TRANSDUC_2"/>
    <property type="match status" value="1"/>
</dbReference>
<reference evidence="8" key="1">
    <citation type="journal article" date="2013" name="Genome Announc.">
        <title>First genome sequence of a syntrophic acetate-oxidizing bacterium, Tepidanaerobacter acetatoxydans strain Re1.</title>
        <authorList>
            <person name="Manzoor S."/>
            <person name="Bongcam-Rudloff E."/>
            <person name="Schnurer A."/>
            <person name="Muller B."/>
        </authorList>
    </citation>
    <scope>NUCLEOTIDE SEQUENCE [LARGE SCALE GENOMIC DNA]</scope>
    <source>
        <strain evidence="8">Re1</strain>
    </source>
</reference>
<dbReference type="PANTHER" id="PTHR32089">
    <property type="entry name" value="METHYL-ACCEPTING CHEMOTAXIS PROTEIN MCPB"/>
    <property type="match status" value="1"/>
</dbReference>
<evidence type="ECO:0000256" key="2">
    <source>
        <dbReference type="ARBA" id="ARBA00029447"/>
    </source>
</evidence>
<evidence type="ECO:0000313" key="7">
    <source>
        <dbReference type="EMBL" id="CCP27508.1"/>
    </source>
</evidence>